<evidence type="ECO:0000256" key="5">
    <source>
        <dbReference type="ARBA" id="ARBA00012730"/>
    </source>
</evidence>
<keyword evidence="6" id="KW-0597">Phosphoprotein</keyword>
<gene>
    <name evidence="15" type="ORF">C8D86_10968</name>
</gene>
<dbReference type="InterPro" id="IPR036900">
    <property type="entry name" value="A-D-PHexomutase_C_sf"/>
</dbReference>
<evidence type="ECO:0000256" key="9">
    <source>
        <dbReference type="ARBA" id="ARBA00023235"/>
    </source>
</evidence>
<dbReference type="InterPro" id="IPR005846">
    <property type="entry name" value="A-D-PHexomutase_a/b/a-III"/>
</dbReference>
<dbReference type="RefSeq" id="WP_114834261.1">
    <property type="nucleotide sequence ID" value="NZ_LR699114.1"/>
</dbReference>
<dbReference type="PANTHER" id="PTHR43771:SF2">
    <property type="entry name" value="PHOSPHOMANNOMUTASE_PHOSPHOGLUCOMUTASE"/>
    <property type="match status" value="1"/>
</dbReference>
<dbReference type="Pfam" id="PF02880">
    <property type="entry name" value="PGM_PMM_III"/>
    <property type="match status" value="1"/>
</dbReference>
<dbReference type="EMBL" id="QQAX01000009">
    <property type="protein sequence ID" value="RDI44586.1"/>
    <property type="molecule type" value="Genomic_DNA"/>
</dbReference>
<dbReference type="GO" id="GO:0004615">
    <property type="term" value="F:phosphomannomutase activity"/>
    <property type="evidence" value="ECO:0007669"/>
    <property type="project" value="UniProtKB-EC"/>
</dbReference>
<dbReference type="InterPro" id="IPR016055">
    <property type="entry name" value="A-D-PHexomutase_a/b/a-I/II/III"/>
</dbReference>
<evidence type="ECO:0000259" key="11">
    <source>
        <dbReference type="Pfam" id="PF00408"/>
    </source>
</evidence>
<keyword evidence="8 10" id="KW-0460">Magnesium</keyword>
<comment type="catalytic activity">
    <reaction evidence="1">
        <text>alpha-D-mannose 1-phosphate = D-mannose 6-phosphate</text>
        <dbReference type="Rhea" id="RHEA:11140"/>
        <dbReference type="ChEBI" id="CHEBI:58409"/>
        <dbReference type="ChEBI" id="CHEBI:58735"/>
        <dbReference type="EC" id="5.4.2.8"/>
    </reaction>
</comment>
<dbReference type="EC" id="5.4.2.8" evidence="5"/>
<dbReference type="Gene3D" id="3.40.120.10">
    <property type="entry name" value="Alpha-D-Glucose-1,6-Bisphosphate, subunit A, domain 3"/>
    <property type="match status" value="3"/>
</dbReference>
<evidence type="ECO:0000256" key="2">
    <source>
        <dbReference type="ARBA" id="ARBA00001946"/>
    </source>
</evidence>
<dbReference type="PRINTS" id="PR00509">
    <property type="entry name" value="PGMPMM"/>
</dbReference>
<accession>A0A370GMS4</accession>
<proteinExistence type="inferred from homology"/>
<dbReference type="Proteomes" id="UP000254720">
    <property type="component" value="Unassembled WGS sequence"/>
</dbReference>
<dbReference type="SUPFAM" id="SSF53738">
    <property type="entry name" value="Phosphoglucomutase, first 3 domains"/>
    <property type="match status" value="3"/>
</dbReference>
<evidence type="ECO:0000256" key="10">
    <source>
        <dbReference type="RuleBase" id="RU004326"/>
    </source>
</evidence>
<name>A0A370GMS4_9COXI</name>
<evidence type="ECO:0000259" key="14">
    <source>
        <dbReference type="Pfam" id="PF02880"/>
    </source>
</evidence>
<dbReference type="PANTHER" id="PTHR43771">
    <property type="entry name" value="PHOSPHOMANNOMUTASE"/>
    <property type="match status" value="1"/>
</dbReference>
<feature type="domain" description="Alpha-D-phosphohexomutase alpha/beta/alpha" evidence="12">
    <location>
        <begin position="14"/>
        <end position="142"/>
    </location>
</feature>
<comment type="caution">
    <text evidence="15">The sequence shown here is derived from an EMBL/GenBank/DDBJ whole genome shotgun (WGS) entry which is preliminary data.</text>
</comment>
<dbReference type="SUPFAM" id="SSF55957">
    <property type="entry name" value="Phosphoglucomutase, C-terminal domain"/>
    <property type="match status" value="1"/>
</dbReference>
<comment type="cofactor">
    <cofactor evidence="2">
        <name>Mg(2+)</name>
        <dbReference type="ChEBI" id="CHEBI:18420"/>
    </cofactor>
</comment>
<dbReference type="PROSITE" id="PS00710">
    <property type="entry name" value="PGM_PMM"/>
    <property type="match status" value="1"/>
</dbReference>
<comment type="pathway">
    <text evidence="3">Nucleotide-sugar biosynthesis; GDP-alpha-D-mannose biosynthesis; alpha-D-mannose 1-phosphate from D-fructose 6-phosphate: step 2/2.</text>
</comment>
<evidence type="ECO:0000256" key="8">
    <source>
        <dbReference type="ARBA" id="ARBA00022842"/>
    </source>
</evidence>
<comment type="similarity">
    <text evidence="4 10">Belongs to the phosphohexose mutase family.</text>
</comment>
<dbReference type="FunFam" id="3.40.120.10:FF:000001">
    <property type="entry name" value="Phosphoglucosamine mutase"/>
    <property type="match status" value="1"/>
</dbReference>
<dbReference type="InterPro" id="IPR005841">
    <property type="entry name" value="Alpha-D-phosphohexomutase_SF"/>
</dbReference>
<reference evidence="15 16" key="1">
    <citation type="submission" date="2018-07" db="EMBL/GenBank/DDBJ databases">
        <title>Genomic Encyclopedia of Type Strains, Phase IV (KMG-IV): sequencing the most valuable type-strain genomes for metagenomic binning, comparative biology and taxonomic classification.</title>
        <authorList>
            <person name="Goeker M."/>
        </authorList>
    </citation>
    <scope>NUCLEOTIDE SEQUENCE [LARGE SCALE GENOMIC DNA]</scope>
    <source>
        <strain evidence="15 16">DSM 16500</strain>
    </source>
</reference>
<keyword evidence="9" id="KW-0413">Isomerase</keyword>
<dbReference type="Gene3D" id="3.30.310.50">
    <property type="entry name" value="Alpha-D-phosphohexomutase, C-terminal domain"/>
    <property type="match status" value="1"/>
</dbReference>
<dbReference type="InterPro" id="IPR005845">
    <property type="entry name" value="A-D-PHexomutase_a/b/a-II"/>
</dbReference>
<evidence type="ECO:0000259" key="12">
    <source>
        <dbReference type="Pfam" id="PF02878"/>
    </source>
</evidence>
<dbReference type="AlphaFoldDB" id="A0A370GMS4"/>
<evidence type="ECO:0000313" key="16">
    <source>
        <dbReference type="Proteomes" id="UP000254720"/>
    </source>
</evidence>
<feature type="domain" description="Alpha-D-phosphohexomutase alpha/beta/alpha" evidence="13">
    <location>
        <begin position="159"/>
        <end position="254"/>
    </location>
</feature>
<sequence>MLAAASVTTLPASIFRAYDIRGIVGETLTEEIVFLIGKAVGSLVRERGENQICIARDGRLSGPSLLKALSEGILSSGCDVMNIGMAPTPLLYYATHVFEGHSGIMLTGSHNPPDYNGLKIVVQNTTLAEEQIEGLYQRIITQRFSNGSGTYREVNIVERYIREVTQGVQLARPLNIVIDAGNGVTGMIAPALFRALGCKVHELFCEVDGTFPHHHPDPSQPENLRHLVKAVHDTNADIGLAFDGDGDRLGVVTCSGDIIFPDRLLILFAQALLSTQPNAKVIYDVKCTNHLDTIVRALQGEPIMWKTGHSLIKAKMAETRAELGGEMSGHFFFKDRWYGFDDALYAGARLLEIIAKEKNSDLLFSAIPNSVNTTELKVWVSDEEKFELMQQLIASANFDEAKDIMTIDGLRVNFAEGWGLVRPSNTTPYLILRFEALNQAILEKIQLLFREWMLSVKPDLVLPF</sequence>
<dbReference type="Pfam" id="PF02878">
    <property type="entry name" value="PGM_PMM_I"/>
    <property type="match status" value="1"/>
</dbReference>
<dbReference type="InterPro" id="IPR016066">
    <property type="entry name" value="A-D-PHexomutase_CS"/>
</dbReference>
<evidence type="ECO:0000259" key="13">
    <source>
        <dbReference type="Pfam" id="PF02879"/>
    </source>
</evidence>
<dbReference type="GO" id="GO:0000287">
    <property type="term" value="F:magnesium ion binding"/>
    <property type="evidence" value="ECO:0007669"/>
    <property type="project" value="InterPro"/>
</dbReference>
<protein>
    <recommendedName>
        <fullName evidence="5">phosphomannomutase</fullName>
        <ecNumber evidence="5">5.4.2.8</ecNumber>
    </recommendedName>
</protein>
<evidence type="ECO:0000256" key="1">
    <source>
        <dbReference type="ARBA" id="ARBA00000586"/>
    </source>
</evidence>
<dbReference type="GO" id="GO:0005975">
    <property type="term" value="P:carbohydrate metabolic process"/>
    <property type="evidence" value="ECO:0007669"/>
    <property type="project" value="InterPro"/>
</dbReference>
<evidence type="ECO:0000256" key="7">
    <source>
        <dbReference type="ARBA" id="ARBA00022723"/>
    </source>
</evidence>
<dbReference type="OrthoDB" id="9803322at2"/>
<feature type="domain" description="Alpha-D-phosphohexomutase alpha/beta/alpha" evidence="14">
    <location>
        <begin position="261"/>
        <end position="359"/>
    </location>
</feature>
<dbReference type="InterPro" id="IPR005844">
    <property type="entry name" value="A-D-PHexomutase_a/b/a-I"/>
</dbReference>
<dbReference type="GO" id="GO:1901137">
    <property type="term" value="P:carbohydrate derivative biosynthetic process"/>
    <property type="evidence" value="ECO:0007669"/>
    <property type="project" value="UniProtKB-ARBA"/>
</dbReference>
<dbReference type="Pfam" id="PF00408">
    <property type="entry name" value="PGM_PMM_IV"/>
    <property type="match status" value="1"/>
</dbReference>
<dbReference type="InterPro" id="IPR005843">
    <property type="entry name" value="A-D-PHexomutase_C"/>
</dbReference>
<organism evidence="15 16">
    <name type="scientific">Aquicella lusitana</name>
    <dbReference type="NCBI Taxonomy" id="254246"/>
    <lineage>
        <taxon>Bacteria</taxon>
        <taxon>Pseudomonadati</taxon>
        <taxon>Pseudomonadota</taxon>
        <taxon>Gammaproteobacteria</taxon>
        <taxon>Legionellales</taxon>
        <taxon>Coxiellaceae</taxon>
        <taxon>Aquicella</taxon>
    </lineage>
</organism>
<dbReference type="CDD" id="cd03089">
    <property type="entry name" value="PMM_PGM"/>
    <property type="match status" value="1"/>
</dbReference>
<keyword evidence="16" id="KW-1185">Reference proteome</keyword>
<evidence type="ECO:0000256" key="6">
    <source>
        <dbReference type="ARBA" id="ARBA00022553"/>
    </source>
</evidence>
<evidence type="ECO:0000256" key="3">
    <source>
        <dbReference type="ARBA" id="ARBA00004699"/>
    </source>
</evidence>
<evidence type="ECO:0000313" key="15">
    <source>
        <dbReference type="EMBL" id="RDI44586.1"/>
    </source>
</evidence>
<dbReference type="Pfam" id="PF02879">
    <property type="entry name" value="PGM_PMM_II"/>
    <property type="match status" value="1"/>
</dbReference>
<keyword evidence="7 10" id="KW-0479">Metal-binding</keyword>
<feature type="domain" description="Alpha-D-phosphohexomutase C-terminal" evidence="11">
    <location>
        <begin position="375"/>
        <end position="446"/>
    </location>
</feature>
<evidence type="ECO:0000256" key="4">
    <source>
        <dbReference type="ARBA" id="ARBA00010231"/>
    </source>
</evidence>